<dbReference type="InterPro" id="IPR003439">
    <property type="entry name" value="ABC_transporter-like_ATP-bd"/>
</dbReference>
<dbReference type="PANTHER" id="PTHR42734">
    <property type="entry name" value="METAL TRANSPORT SYSTEM ATP-BINDING PROTEIN TM_0124-RELATED"/>
    <property type="match status" value="1"/>
</dbReference>
<dbReference type="CDD" id="cd03235">
    <property type="entry name" value="ABC_Metallic_Cations"/>
    <property type="match status" value="1"/>
</dbReference>
<comment type="similarity">
    <text evidence="1">Belongs to the ABC transporter superfamily.</text>
</comment>
<evidence type="ECO:0000256" key="3">
    <source>
        <dbReference type="ARBA" id="ARBA00022741"/>
    </source>
</evidence>
<dbReference type="FunFam" id="3.40.50.300:FF:000134">
    <property type="entry name" value="Iron-enterobactin ABC transporter ATP-binding protein"/>
    <property type="match status" value="1"/>
</dbReference>
<evidence type="ECO:0000256" key="2">
    <source>
        <dbReference type="ARBA" id="ARBA00022448"/>
    </source>
</evidence>
<evidence type="ECO:0000259" key="5">
    <source>
        <dbReference type="PROSITE" id="PS50893"/>
    </source>
</evidence>
<keyword evidence="2" id="KW-0813">Transport</keyword>
<dbReference type="Pfam" id="PF00005">
    <property type="entry name" value="ABC_tran"/>
    <property type="match status" value="1"/>
</dbReference>
<accession>A0A2I1N9V3</accession>
<feature type="domain" description="ABC transporter" evidence="5">
    <location>
        <begin position="2"/>
        <end position="239"/>
    </location>
</feature>
<organism evidence="6 7">
    <name type="scientific">Campylobacter ureolyticus</name>
    <dbReference type="NCBI Taxonomy" id="827"/>
    <lineage>
        <taxon>Bacteria</taxon>
        <taxon>Pseudomonadati</taxon>
        <taxon>Campylobacterota</taxon>
        <taxon>Epsilonproteobacteria</taxon>
        <taxon>Campylobacterales</taxon>
        <taxon>Campylobacteraceae</taxon>
        <taxon>Campylobacter</taxon>
    </lineage>
</organism>
<dbReference type="SUPFAM" id="SSF52540">
    <property type="entry name" value="P-loop containing nucleoside triphosphate hydrolases"/>
    <property type="match status" value="1"/>
</dbReference>
<dbReference type="InterPro" id="IPR027417">
    <property type="entry name" value="P-loop_NTPase"/>
</dbReference>
<dbReference type="PROSITE" id="PS50893">
    <property type="entry name" value="ABC_TRANSPORTER_2"/>
    <property type="match status" value="1"/>
</dbReference>
<reference evidence="6 7" key="1">
    <citation type="submission" date="2017-12" db="EMBL/GenBank/DDBJ databases">
        <title>Phylogenetic diversity of female urinary microbiome.</title>
        <authorList>
            <person name="Thomas-White K."/>
            <person name="Wolfe A.J."/>
        </authorList>
    </citation>
    <scope>NUCLEOTIDE SEQUENCE [LARGE SCALE GENOMIC DNA]</scope>
    <source>
        <strain evidence="6 7">UMB0112</strain>
    </source>
</reference>
<evidence type="ECO:0000256" key="4">
    <source>
        <dbReference type="ARBA" id="ARBA00022840"/>
    </source>
</evidence>
<dbReference type="RefSeq" id="WP_101637212.1">
    <property type="nucleotide sequence ID" value="NZ_PKHU01000004.1"/>
</dbReference>
<protein>
    <submittedName>
        <fullName evidence="6">ABC transporter</fullName>
    </submittedName>
</protein>
<dbReference type="InterPro" id="IPR003593">
    <property type="entry name" value="AAA+_ATPase"/>
</dbReference>
<dbReference type="InterPro" id="IPR050153">
    <property type="entry name" value="Metal_Ion_Import_ABC"/>
</dbReference>
<proteinExistence type="inferred from homology"/>
<dbReference type="Proteomes" id="UP000234639">
    <property type="component" value="Unassembled WGS sequence"/>
</dbReference>
<sequence length="249" mass="28463">MIKVENLNFGYDENLVLENINFTYNEKDFLCIIGPNGGGKSTLLKLLLGLLKPNSGEIKIFDKNPNEVSKQIGYVPQLIPLNKSFPISVLEVVLMGRIDKKKFFFYSKDDKEKALKALEIVGMQDFYKKKIFELSGGQRQRVYIARALVSGAKMLFLDEPTASIDIRGQIEIYEILKKIHENGVGVLMISHDLNTSINYANRVAYVNKKLIMHDISTDKRNNFLEHLEQNHSHFCDVELILKECSCKKC</sequence>
<evidence type="ECO:0000313" key="7">
    <source>
        <dbReference type="Proteomes" id="UP000234639"/>
    </source>
</evidence>
<evidence type="ECO:0000313" key="6">
    <source>
        <dbReference type="EMBL" id="PKZ29148.1"/>
    </source>
</evidence>
<dbReference type="EMBL" id="PKHU01000004">
    <property type="protein sequence ID" value="PKZ29148.1"/>
    <property type="molecule type" value="Genomic_DNA"/>
</dbReference>
<keyword evidence="4" id="KW-0067">ATP-binding</keyword>
<comment type="caution">
    <text evidence="6">The sequence shown here is derived from an EMBL/GenBank/DDBJ whole genome shotgun (WGS) entry which is preliminary data.</text>
</comment>
<dbReference type="AlphaFoldDB" id="A0A2I1N9V3"/>
<dbReference type="Gene3D" id="3.40.50.300">
    <property type="entry name" value="P-loop containing nucleotide triphosphate hydrolases"/>
    <property type="match status" value="1"/>
</dbReference>
<dbReference type="GO" id="GO:0016887">
    <property type="term" value="F:ATP hydrolysis activity"/>
    <property type="evidence" value="ECO:0007669"/>
    <property type="project" value="InterPro"/>
</dbReference>
<gene>
    <name evidence="6" type="ORF">CYJ41_04740</name>
</gene>
<dbReference type="SMART" id="SM00382">
    <property type="entry name" value="AAA"/>
    <property type="match status" value="1"/>
</dbReference>
<keyword evidence="3" id="KW-0547">Nucleotide-binding</keyword>
<dbReference type="PANTHER" id="PTHR42734:SF17">
    <property type="entry name" value="METAL TRANSPORT SYSTEM ATP-BINDING PROTEIN TM_0124-RELATED"/>
    <property type="match status" value="1"/>
</dbReference>
<evidence type="ECO:0000256" key="1">
    <source>
        <dbReference type="ARBA" id="ARBA00005417"/>
    </source>
</evidence>
<name>A0A2I1N9V3_9BACT</name>
<dbReference type="GO" id="GO:0005524">
    <property type="term" value="F:ATP binding"/>
    <property type="evidence" value="ECO:0007669"/>
    <property type="project" value="UniProtKB-KW"/>
</dbReference>